<dbReference type="AlphaFoldDB" id="A0A9P6UM92"/>
<keyword evidence="1" id="KW-1133">Transmembrane helix</keyword>
<accession>A0A9P6UM92</accession>
<comment type="caution">
    <text evidence="2">The sequence shown here is derived from an EMBL/GenBank/DDBJ whole genome shotgun (WGS) entry which is preliminary data.</text>
</comment>
<reference evidence="2" key="1">
    <citation type="journal article" date="2020" name="Fungal Divers.">
        <title>Resolving the Mortierellaceae phylogeny through synthesis of multi-gene phylogenetics and phylogenomics.</title>
        <authorList>
            <person name="Vandepol N."/>
            <person name="Liber J."/>
            <person name="Desiro A."/>
            <person name="Na H."/>
            <person name="Kennedy M."/>
            <person name="Barry K."/>
            <person name="Grigoriev I.V."/>
            <person name="Miller A.N."/>
            <person name="O'Donnell K."/>
            <person name="Stajich J.E."/>
            <person name="Bonito G."/>
        </authorList>
    </citation>
    <scope>NUCLEOTIDE SEQUENCE</scope>
    <source>
        <strain evidence="2">NVP60</strain>
    </source>
</reference>
<name>A0A9P6UM92_9FUNG</name>
<gene>
    <name evidence="2" type="ORF">BGZ97_012035</name>
</gene>
<proteinExistence type="predicted"/>
<protein>
    <submittedName>
        <fullName evidence="2">Uncharacterized protein</fullName>
    </submittedName>
</protein>
<sequence length="58" mass="5586">LLTSGNCTATDSSTPVPDRAITCSTMTVDGGNGNAANKAVAGSALTAFVGLLAAALVF</sequence>
<dbReference type="Proteomes" id="UP000823405">
    <property type="component" value="Unassembled WGS sequence"/>
</dbReference>
<evidence type="ECO:0000256" key="1">
    <source>
        <dbReference type="SAM" id="Phobius"/>
    </source>
</evidence>
<dbReference type="EMBL" id="JAAAIN010000748">
    <property type="protein sequence ID" value="KAG0311159.1"/>
    <property type="molecule type" value="Genomic_DNA"/>
</dbReference>
<keyword evidence="1" id="KW-0812">Transmembrane</keyword>
<feature type="non-terminal residue" evidence="2">
    <location>
        <position position="1"/>
    </location>
</feature>
<evidence type="ECO:0000313" key="3">
    <source>
        <dbReference type="Proteomes" id="UP000823405"/>
    </source>
</evidence>
<organism evidence="2 3">
    <name type="scientific">Linnemannia gamsii</name>
    <dbReference type="NCBI Taxonomy" id="64522"/>
    <lineage>
        <taxon>Eukaryota</taxon>
        <taxon>Fungi</taxon>
        <taxon>Fungi incertae sedis</taxon>
        <taxon>Mucoromycota</taxon>
        <taxon>Mortierellomycotina</taxon>
        <taxon>Mortierellomycetes</taxon>
        <taxon>Mortierellales</taxon>
        <taxon>Mortierellaceae</taxon>
        <taxon>Linnemannia</taxon>
    </lineage>
</organism>
<feature type="transmembrane region" description="Helical" evidence="1">
    <location>
        <begin position="39"/>
        <end position="57"/>
    </location>
</feature>
<keyword evidence="3" id="KW-1185">Reference proteome</keyword>
<evidence type="ECO:0000313" key="2">
    <source>
        <dbReference type="EMBL" id="KAG0311159.1"/>
    </source>
</evidence>
<keyword evidence="1" id="KW-0472">Membrane</keyword>